<name>A0A8S1WMB0_PAROT</name>
<reference evidence="1" key="1">
    <citation type="submission" date="2021-01" db="EMBL/GenBank/DDBJ databases">
        <authorList>
            <consortium name="Genoscope - CEA"/>
            <person name="William W."/>
        </authorList>
    </citation>
    <scope>NUCLEOTIDE SEQUENCE</scope>
</reference>
<sequence>MKLIVSLGIIYINLYYTSDLEDQIDDEKDVRNHLVNNDSDIKDELEKKEYFKEVVVARLNDKLM</sequence>
<dbReference type="EMBL" id="CAJJDP010000095">
    <property type="protein sequence ID" value="CAD8189860.1"/>
    <property type="molecule type" value="Genomic_DNA"/>
</dbReference>
<organism evidence="1 2">
    <name type="scientific">Paramecium octaurelia</name>
    <dbReference type="NCBI Taxonomy" id="43137"/>
    <lineage>
        <taxon>Eukaryota</taxon>
        <taxon>Sar</taxon>
        <taxon>Alveolata</taxon>
        <taxon>Ciliophora</taxon>
        <taxon>Intramacronucleata</taxon>
        <taxon>Oligohymenophorea</taxon>
        <taxon>Peniculida</taxon>
        <taxon>Parameciidae</taxon>
        <taxon>Paramecium</taxon>
    </lineage>
</organism>
<evidence type="ECO:0000313" key="1">
    <source>
        <dbReference type="EMBL" id="CAD8189860.1"/>
    </source>
</evidence>
<keyword evidence="2" id="KW-1185">Reference proteome</keyword>
<comment type="caution">
    <text evidence="1">The sequence shown here is derived from an EMBL/GenBank/DDBJ whole genome shotgun (WGS) entry which is preliminary data.</text>
</comment>
<protein>
    <submittedName>
        <fullName evidence="1">Uncharacterized protein</fullName>
    </submittedName>
</protein>
<dbReference type="Proteomes" id="UP000683925">
    <property type="component" value="Unassembled WGS sequence"/>
</dbReference>
<dbReference type="AlphaFoldDB" id="A0A8S1WMB0"/>
<evidence type="ECO:0000313" key="2">
    <source>
        <dbReference type="Proteomes" id="UP000683925"/>
    </source>
</evidence>
<gene>
    <name evidence="1" type="ORF">POCTA_138.1.T0960043</name>
</gene>
<proteinExistence type="predicted"/>
<accession>A0A8S1WMB0</accession>